<keyword evidence="3" id="KW-0238">DNA-binding</keyword>
<dbReference type="PANTHER" id="PTHR33175:SF3">
    <property type="entry name" value="DNA-BINDING PROTEIN HU-BETA"/>
    <property type="match status" value="1"/>
</dbReference>
<feature type="compositionally biased region" description="Basic and acidic residues" evidence="5">
    <location>
        <begin position="58"/>
        <end position="67"/>
    </location>
</feature>
<sequence>MRKQDLARAVAARTRTSEAQATAAVTAVFAVIQEAMADGDEVTISGFGSFRAVERAAREARNPRTRDPIQIGPRRSPAFRPGSALKRAVALPDE</sequence>
<accession>A0A6J4UMH7</accession>
<dbReference type="GO" id="GO:0030261">
    <property type="term" value="P:chromosome condensation"/>
    <property type="evidence" value="ECO:0007669"/>
    <property type="project" value="UniProtKB-KW"/>
</dbReference>
<dbReference type="PRINTS" id="PR01727">
    <property type="entry name" value="DNABINDINGHU"/>
</dbReference>
<dbReference type="GO" id="GO:0030527">
    <property type="term" value="F:structural constituent of chromatin"/>
    <property type="evidence" value="ECO:0007669"/>
    <property type="project" value="InterPro"/>
</dbReference>
<evidence type="ECO:0000256" key="3">
    <source>
        <dbReference type="ARBA" id="ARBA00023125"/>
    </source>
</evidence>
<evidence type="ECO:0000256" key="5">
    <source>
        <dbReference type="SAM" id="MobiDB-lite"/>
    </source>
</evidence>
<protein>
    <submittedName>
        <fullName evidence="6">Uncharacterized protein</fullName>
    </submittedName>
</protein>
<dbReference type="CDD" id="cd13831">
    <property type="entry name" value="HU"/>
    <property type="match status" value="1"/>
</dbReference>
<evidence type="ECO:0000256" key="4">
    <source>
        <dbReference type="RuleBase" id="RU003939"/>
    </source>
</evidence>
<proteinExistence type="inferred from homology"/>
<evidence type="ECO:0000313" key="6">
    <source>
        <dbReference type="EMBL" id="CAA9555135.1"/>
    </source>
</evidence>
<dbReference type="GO" id="GO:0003677">
    <property type="term" value="F:DNA binding"/>
    <property type="evidence" value="ECO:0007669"/>
    <property type="project" value="UniProtKB-KW"/>
</dbReference>
<feature type="region of interest" description="Disordered" evidence="5">
    <location>
        <begin position="58"/>
        <end position="94"/>
    </location>
</feature>
<dbReference type="EMBL" id="CADCWE010000213">
    <property type="protein sequence ID" value="CAA9555135.1"/>
    <property type="molecule type" value="Genomic_DNA"/>
</dbReference>
<gene>
    <name evidence="6" type="ORF">AVDCRST_MAG73-3217</name>
</gene>
<dbReference type="Pfam" id="PF00216">
    <property type="entry name" value="Bac_DNA_binding"/>
    <property type="match status" value="1"/>
</dbReference>
<dbReference type="PANTHER" id="PTHR33175">
    <property type="entry name" value="DNA-BINDING PROTEIN HU"/>
    <property type="match status" value="1"/>
</dbReference>
<organism evidence="6">
    <name type="scientific">uncultured Thermomicrobiales bacterium</name>
    <dbReference type="NCBI Taxonomy" id="1645740"/>
    <lineage>
        <taxon>Bacteria</taxon>
        <taxon>Pseudomonadati</taxon>
        <taxon>Thermomicrobiota</taxon>
        <taxon>Thermomicrobia</taxon>
        <taxon>Thermomicrobiales</taxon>
        <taxon>environmental samples</taxon>
    </lineage>
</organism>
<reference evidence="6" key="1">
    <citation type="submission" date="2020-02" db="EMBL/GenBank/DDBJ databases">
        <authorList>
            <person name="Meier V. D."/>
        </authorList>
    </citation>
    <scope>NUCLEOTIDE SEQUENCE</scope>
    <source>
        <strain evidence="6">AVDCRST_MAG73</strain>
    </source>
</reference>
<dbReference type="PROSITE" id="PS00045">
    <property type="entry name" value="HISTONE_LIKE"/>
    <property type="match status" value="1"/>
</dbReference>
<dbReference type="InterPro" id="IPR020816">
    <property type="entry name" value="Histone-like_DNA-bd_CS"/>
</dbReference>
<keyword evidence="2" id="KW-0226">DNA condensation</keyword>
<dbReference type="InterPro" id="IPR000119">
    <property type="entry name" value="Hist_DNA-bd"/>
</dbReference>
<name>A0A6J4UMH7_9BACT</name>
<dbReference type="AlphaFoldDB" id="A0A6J4UMH7"/>
<dbReference type="GO" id="GO:0005829">
    <property type="term" value="C:cytosol"/>
    <property type="evidence" value="ECO:0007669"/>
    <property type="project" value="TreeGrafter"/>
</dbReference>
<comment type="similarity">
    <text evidence="1 4">Belongs to the bacterial histone-like protein family.</text>
</comment>
<evidence type="ECO:0000256" key="1">
    <source>
        <dbReference type="ARBA" id="ARBA00010529"/>
    </source>
</evidence>
<evidence type="ECO:0000256" key="2">
    <source>
        <dbReference type="ARBA" id="ARBA00023067"/>
    </source>
</evidence>
<dbReference type="Gene3D" id="4.10.520.10">
    <property type="entry name" value="IHF-like DNA-binding proteins"/>
    <property type="match status" value="1"/>
</dbReference>
<dbReference type="SMART" id="SM00411">
    <property type="entry name" value="BHL"/>
    <property type="match status" value="1"/>
</dbReference>
<dbReference type="InterPro" id="IPR010992">
    <property type="entry name" value="IHF-like_DNA-bd_dom_sf"/>
</dbReference>
<dbReference type="SUPFAM" id="SSF47729">
    <property type="entry name" value="IHF-like DNA-binding proteins"/>
    <property type="match status" value="1"/>
</dbReference>